<dbReference type="SUPFAM" id="SSF51197">
    <property type="entry name" value="Clavaminate synthase-like"/>
    <property type="match status" value="1"/>
</dbReference>
<keyword evidence="4" id="KW-0408">Iron</keyword>
<gene>
    <name evidence="7" type="ORF">ACJRO7_008845</name>
</gene>
<dbReference type="Proteomes" id="UP001634007">
    <property type="component" value="Unassembled WGS sequence"/>
</dbReference>
<evidence type="ECO:0000256" key="1">
    <source>
        <dbReference type="ARBA" id="ARBA00008056"/>
    </source>
</evidence>
<feature type="domain" description="Non-haem dioxygenase N-terminal" evidence="6">
    <location>
        <begin position="75"/>
        <end position="145"/>
    </location>
</feature>
<evidence type="ECO:0008006" key="9">
    <source>
        <dbReference type="Google" id="ProtNLM"/>
    </source>
</evidence>
<organism evidence="7 8">
    <name type="scientific">Eucalyptus globulus</name>
    <name type="common">Tasmanian blue gum</name>
    <dbReference type="NCBI Taxonomy" id="34317"/>
    <lineage>
        <taxon>Eukaryota</taxon>
        <taxon>Viridiplantae</taxon>
        <taxon>Streptophyta</taxon>
        <taxon>Embryophyta</taxon>
        <taxon>Tracheophyta</taxon>
        <taxon>Spermatophyta</taxon>
        <taxon>Magnoliopsida</taxon>
        <taxon>eudicotyledons</taxon>
        <taxon>Gunneridae</taxon>
        <taxon>Pentapetalae</taxon>
        <taxon>rosids</taxon>
        <taxon>malvids</taxon>
        <taxon>Myrtales</taxon>
        <taxon>Myrtaceae</taxon>
        <taxon>Myrtoideae</taxon>
        <taxon>Eucalypteae</taxon>
        <taxon>Eucalyptus</taxon>
    </lineage>
</organism>
<dbReference type="Gene3D" id="2.60.120.330">
    <property type="entry name" value="B-lactam Antibiotic, Isopenicillin N Synthase, Chain"/>
    <property type="match status" value="2"/>
</dbReference>
<comment type="similarity">
    <text evidence="1">Belongs to the iron/ascorbate-dependent oxidoreductase family.</text>
</comment>
<sequence length="320" mass="35683">MQTLPCLGEPITYSGPHYDGAKEAKEFDETKDGVKGLVDSGVTKVPRLFIHPPQNLRDLSPDTDGAAAGLEVPMWGFFQMINHGIPDDVMDGMVEAVKQFHEQPEGVKREWYSGDDAKKFRYHSNGDLIRSKAATWKDTVYFDFSRGVLDPKAVPLLCTEPVFEYERHIEKLKISLIAGHYYPTCPEPELTIGTINHSDASFLTLLLQNHHGSLQVRHQNQWIDVCPVPGAILANIGDSMQSTGSFARGAGPWVSVACFLVPGETQKSKPYGPIKEFLDENSPPMYRETTFTDYLKYCFSSGNGENGESVLPHFRVNESK</sequence>
<evidence type="ECO:0000259" key="6">
    <source>
        <dbReference type="Pfam" id="PF14226"/>
    </source>
</evidence>
<feature type="domain" description="Isopenicillin N synthase-like Fe(2+) 2OG dioxygenase" evidence="5">
    <location>
        <begin position="176"/>
        <end position="241"/>
    </location>
</feature>
<keyword evidence="2" id="KW-0479">Metal-binding</keyword>
<dbReference type="GO" id="GO:0046872">
    <property type="term" value="F:metal ion binding"/>
    <property type="evidence" value="ECO:0007669"/>
    <property type="project" value="UniProtKB-KW"/>
</dbReference>
<keyword evidence="8" id="KW-1185">Reference proteome</keyword>
<evidence type="ECO:0000256" key="3">
    <source>
        <dbReference type="ARBA" id="ARBA00023002"/>
    </source>
</evidence>
<accession>A0ABD3ISE3</accession>
<dbReference type="Pfam" id="PF03171">
    <property type="entry name" value="2OG-FeII_Oxy"/>
    <property type="match status" value="1"/>
</dbReference>
<proteinExistence type="inferred from homology"/>
<dbReference type="InterPro" id="IPR027443">
    <property type="entry name" value="IPNS-like_sf"/>
</dbReference>
<dbReference type="InterPro" id="IPR026992">
    <property type="entry name" value="DIOX_N"/>
</dbReference>
<evidence type="ECO:0000313" key="8">
    <source>
        <dbReference type="Proteomes" id="UP001634007"/>
    </source>
</evidence>
<dbReference type="InterPro" id="IPR044861">
    <property type="entry name" value="IPNS-like_FE2OG_OXY"/>
</dbReference>
<evidence type="ECO:0000256" key="2">
    <source>
        <dbReference type="ARBA" id="ARBA00022723"/>
    </source>
</evidence>
<evidence type="ECO:0000259" key="5">
    <source>
        <dbReference type="Pfam" id="PF03171"/>
    </source>
</evidence>
<dbReference type="PANTHER" id="PTHR10209:SF714">
    <property type="entry name" value="1-AMINOCYCLOPROPANE-1-CARBOXYLATE OXIDASE HOMOLOG 11-RELATED"/>
    <property type="match status" value="1"/>
</dbReference>
<dbReference type="Pfam" id="PF14226">
    <property type="entry name" value="DIOX_N"/>
    <property type="match status" value="1"/>
</dbReference>
<evidence type="ECO:0000256" key="4">
    <source>
        <dbReference type="ARBA" id="ARBA00023004"/>
    </source>
</evidence>
<protein>
    <recommendedName>
        <fullName evidence="9">Fe2OG dioxygenase domain-containing protein</fullName>
    </recommendedName>
</protein>
<comment type="caution">
    <text evidence="7">The sequence shown here is derived from an EMBL/GenBank/DDBJ whole genome shotgun (WGS) entry which is preliminary data.</text>
</comment>
<dbReference type="GO" id="GO:0016491">
    <property type="term" value="F:oxidoreductase activity"/>
    <property type="evidence" value="ECO:0007669"/>
    <property type="project" value="UniProtKB-KW"/>
</dbReference>
<dbReference type="EMBL" id="JBJKBG010000011">
    <property type="protein sequence ID" value="KAL3717331.1"/>
    <property type="molecule type" value="Genomic_DNA"/>
</dbReference>
<dbReference type="AlphaFoldDB" id="A0ABD3ISE3"/>
<name>A0ABD3ISE3_EUCGL</name>
<dbReference type="PANTHER" id="PTHR10209">
    <property type="entry name" value="OXIDOREDUCTASE, 2OG-FE II OXYGENASE FAMILY PROTEIN"/>
    <property type="match status" value="1"/>
</dbReference>
<keyword evidence="3" id="KW-0560">Oxidoreductase</keyword>
<evidence type="ECO:0000313" key="7">
    <source>
        <dbReference type="EMBL" id="KAL3717331.1"/>
    </source>
</evidence>
<reference evidence="7 8" key="1">
    <citation type="submission" date="2024-11" db="EMBL/GenBank/DDBJ databases">
        <title>Chromosome-level genome assembly of Eucalyptus globulus Labill. provides insights into its genome evolution.</title>
        <authorList>
            <person name="Li X."/>
        </authorList>
    </citation>
    <scope>NUCLEOTIDE SEQUENCE [LARGE SCALE GENOMIC DNA]</scope>
    <source>
        <strain evidence="7">CL2024</strain>
        <tissue evidence="7">Fresh tender leaves</tissue>
    </source>
</reference>